<dbReference type="EMBL" id="ML994693">
    <property type="protein sequence ID" value="KAF2177163.1"/>
    <property type="molecule type" value="Genomic_DNA"/>
</dbReference>
<dbReference type="OrthoDB" id="2830640at2759"/>
<evidence type="ECO:0008006" key="8">
    <source>
        <dbReference type="Google" id="ProtNLM"/>
    </source>
</evidence>
<sequence>MNWARDNVVLTDADLQSVFQYGPRETSVIRMLARKSWKAEICSLESGEEWSNWVEKDLPSVNGSDSGLVLLLAKRGGEPPLREIKKTEWTSLDDWLKRACEKPQPIPGIRRANTFAHLEEKTDKAEATPSPLVTSQRRGVRTVPFSQKTFELIASSFQIHSSIARVISRTDVPIFSCEKITMHRPAYIYNCRSSNAWDMDLALTATHFPKKRLTFAILFGCSFDIEKEIITRLSYITSEAANPLLIPGIFAELERARHVRLVDEMVNRVEGKLFELDFQSTDLVGPQGAEAERRSREKREAYLDLAYFQNSLVSWNTQLEKMARHSQQLIGEDYQDEFYVYRQSWRDHISRRSLTRKRSDPELLRPGLTRPMVSCNPAALDEGRDCASLGRNFQVIRNEEIPNRLTEEMRLVGRRITSRLMSIMDEYDDRIRDCATRIDGMAMATQWAQGETNVEIALATNRDSRHMRSIALVTMIFLPGTFFASMFSMTFFNWSNDPGTSVVSSYLWIYVLMTVLCTALTLGLWYYIVILRPKGRGG</sequence>
<organism evidence="6 7">
    <name type="scientific">Zopfia rhizophila CBS 207.26</name>
    <dbReference type="NCBI Taxonomy" id="1314779"/>
    <lineage>
        <taxon>Eukaryota</taxon>
        <taxon>Fungi</taxon>
        <taxon>Dikarya</taxon>
        <taxon>Ascomycota</taxon>
        <taxon>Pezizomycotina</taxon>
        <taxon>Dothideomycetes</taxon>
        <taxon>Dothideomycetes incertae sedis</taxon>
        <taxon>Zopfiaceae</taxon>
        <taxon>Zopfia</taxon>
    </lineage>
</organism>
<dbReference type="SUPFAM" id="SSF144083">
    <property type="entry name" value="Magnesium transport protein CorA, transmembrane region"/>
    <property type="match status" value="1"/>
</dbReference>
<dbReference type="Proteomes" id="UP000800200">
    <property type="component" value="Unassembled WGS sequence"/>
</dbReference>
<evidence type="ECO:0000256" key="4">
    <source>
        <dbReference type="ARBA" id="ARBA00023136"/>
    </source>
</evidence>
<keyword evidence="4 5" id="KW-0472">Membrane</keyword>
<evidence type="ECO:0000256" key="3">
    <source>
        <dbReference type="ARBA" id="ARBA00022989"/>
    </source>
</evidence>
<dbReference type="AlphaFoldDB" id="A0A6A6DDT1"/>
<keyword evidence="2 5" id="KW-0812">Transmembrane</keyword>
<evidence type="ECO:0000256" key="2">
    <source>
        <dbReference type="ARBA" id="ARBA00022692"/>
    </source>
</evidence>
<dbReference type="InterPro" id="IPR045863">
    <property type="entry name" value="CorA_TM1_TM2"/>
</dbReference>
<name>A0A6A6DDT1_9PEZI</name>
<evidence type="ECO:0000256" key="1">
    <source>
        <dbReference type="ARBA" id="ARBA00004141"/>
    </source>
</evidence>
<evidence type="ECO:0000256" key="5">
    <source>
        <dbReference type="SAM" id="Phobius"/>
    </source>
</evidence>
<evidence type="ECO:0000313" key="7">
    <source>
        <dbReference type="Proteomes" id="UP000800200"/>
    </source>
</evidence>
<keyword evidence="7" id="KW-1185">Reference proteome</keyword>
<evidence type="ECO:0000313" key="6">
    <source>
        <dbReference type="EMBL" id="KAF2177163.1"/>
    </source>
</evidence>
<dbReference type="GO" id="GO:0016020">
    <property type="term" value="C:membrane"/>
    <property type="evidence" value="ECO:0007669"/>
    <property type="project" value="UniProtKB-SubCell"/>
</dbReference>
<dbReference type="Gene3D" id="1.20.58.340">
    <property type="entry name" value="Magnesium transport protein CorA, transmembrane region"/>
    <property type="match status" value="1"/>
</dbReference>
<protein>
    <recommendedName>
        <fullName evidence="8">Cora-domain-containing protein</fullName>
    </recommendedName>
</protein>
<feature type="transmembrane region" description="Helical" evidence="5">
    <location>
        <begin position="506"/>
        <end position="528"/>
    </location>
</feature>
<feature type="transmembrane region" description="Helical" evidence="5">
    <location>
        <begin position="470"/>
        <end position="494"/>
    </location>
</feature>
<keyword evidence="3 5" id="KW-1133">Transmembrane helix</keyword>
<proteinExistence type="predicted"/>
<accession>A0A6A6DDT1</accession>
<gene>
    <name evidence="6" type="ORF">K469DRAFT_380510</name>
</gene>
<reference evidence="6" key="1">
    <citation type="journal article" date="2020" name="Stud. Mycol.">
        <title>101 Dothideomycetes genomes: a test case for predicting lifestyles and emergence of pathogens.</title>
        <authorList>
            <person name="Haridas S."/>
            <person name="Albert R."/>
            <person name="Binder M."/>
            <person name="Bloem J."/>
            <person name="Labutti K."/>
            <person name="Salamov A."/>
            <person name="Andreopoulos B."/>
            <person name="Baker S."/>
            <person name="Barry K."/>
            <person name="Bills G."/>
            <person name="Bluhm B."/>
            <person name="Cannon C."/>
            <person name="Castanera R."/>
            <person name="Culley D."/>
            <person name="Daum C."/>
            <person name="Ezra D."/>
            <person name="Gonzalez J."/>
            <person name="Henrissat B."/>
            <person name="Kuo A."/>
            <person name="Liang C."/>
            <person name="Lipzen A."/>
            <person name="Lutzoni F."/>
            <person name="Magnuson J."/>
            <person name="Mondo S."/>
            <person name="Nolan M."/>
            <person name="Ohm R."/>
            <person name="Pangilinan J."/>
            <person name="Park H.-J."/>
            <person name="Ramirez L."/>
            <person name="Alfaro M."/>
            <person name="Sun H."/>
            <person name="Tritt A."/>
            <person name="Yoshinaga Y."/>
            <person name="Zwiers L.-H."/>
            <person name="Turgeon B."/>
            <person name="Goodwin S."/>
            <person name="Spatafora J."/>
            <person name="Crous P."/>
            <person name="Grigoriev I."/>
        </authorList>
    </citation>
    <scope>NUCLEOTIDE SEQUENCE</scope>
    <source>
        <strain evidence="6">CBS 207.26</strain>
    </source>
</reference>
<comment type="subcellular location">
    <subcellularLocation>
        <location evidence="1">Membrane</location>
        <topology evidence="1">Multi-pass membrane protein</topology>
    </subcellularLocation>
</comment>